<dbReference type="Proteomes" id="UP000281553">
    <property type="component" value="Unassembled WGS sequence"/>
</dbReference>
<organism evidence="1 2">
    <name type="scientific">Dibothriocephalus latus</name>
    <name type="common">Fish tapeworm</name>
    <name type="synonym">Diphyllobothrium latum</name>
    <dbReference type="NCBI Taxonomy" id="60516"/>
    <lineage>
        <taxon>Eukaryota</taxon>
        <taxon>Metazoa</taxon>
        <taxon>Spiralia</taxon>
        <taxon>Lophotrochozoa</taxon>
        <taxon>Platyhelminthes</taxon>
        <taxon>Cestoda</taxon>
        <taxon>Eucestoda</taxon>
        <taxon>Diphyllobothriidea</taxon>
        <taxon>Diphyllobothriidae</taxon>
        <taxon>Dibothriocephalus</taxon>
    </lineage>
</organism>
<sequence>MRAAVFINILSSGLGKRSRPTVKATAAGSATNLHTGRLFPWDLIAGTKFLTDSGAEVSVIPPTPADRKQCSTSCFTATNNSSIPTFGQRSIMLYLGLRRTFRWVFADVSVALIGADFLTHFDLLVDLKNRRLVDSVMTLFLRDALFPPQLVPSLVTFPLDTNVPLSQQL</sequence>
<accession>A0A3P7MFY3</accession>
<dbReference type="EMBL" id="UYRU01067242">
    <property type="protein sequence ID" value="VDN16831.1"/>
    <property type="molecule type" value="Genomic_DNA"/>
</dbReference>
<reference evidence="1 2" key="1">
    <citation type="submission" date="2018-11" db="EMBL/GenBank/DDBJ databases">
        <authorList>
            <consortium name="Pathogen Informatics"/>
        </authorList>
    </citation>
    <scope>NUCLEOTIDE SEQUENCE [LARGE SCALE GENOMIC DNA]</scope>
</reference>
<gene>
    <name evidence="1" type="ORF">DILT_LOCUS12662</name>
</gene>
<dbReference type="OrthoDB" id="6276451at2759"/>
<dbReference type="AlphaFoldDB" id="A0A3P7MFY3"/>
<evidence type="ECO:0000313" key="2">
    <source>
        <dbReference type="Proteomes" id="UP000281553"/>
    </source>
</evidence>
<dbReference type="SUPFAM" id="SSF50630">
    <property type="entry name" value="Acid proteases"/>
    <property type="match status" value="1"/>
</dbReference>
<dbReference type="FunFam" id="2.40.70.10:FF:000130">
    <property type="entry name" value="Retrovirus-related Pol polyprotein from transposon opus-like Protein"/>
    <property type="match status" value="1"/>
</dbReference>
<evidence type="ECO:0000313" key="1">
    <source>
        <dbReference type="EMBL" id="VDN16831.1"/>
    </source>
</evidence>
<proteinExistence type="predicted"/>
<name>A0A3P7MFY3_DIBLA</name>
<keyword evidence="2" id="KW-1185">Reference proteome</keyword>
<dbReference type="InterPro" id="IPR021109">
    <property type="entry name" value="Peptidase_aspartic_dom_sf"/>
</dbReference>
<dbReference type="Gene3D" id="2.40.70.10">
    <property type="entry name" value="Acid Proteases"/>
    <property type="match status" value="1"/>
</dbReference>
<protein>
    <recommendedName>
        <fullName evidence="3">Peptidase A2 domain-containing protein</fullName>
    </recommendedName>
</protein>
<evidence type="ECO:0008006" key="3">
    <source>
        <dbReference type="Google" id="ProtNLM"/>
    </source>
</evidence>